<evidence type="ECO:0000259" key="1">
    <source>
        <dbReference type="Pfam" id="PF01261"/>
    </source>
</evidence>
<organism evidence="2 3">
    <name type="scientific">Nibrella viscosa</name>
    <dbReference type="NCBI Taxonomy" id="1084524"/>
    <lineage>
        <taxon>Bacteria</taxon>
        <taxon>Pseudomonadati</taxon>
        <taxon>Bacteroidota</taxon>
        <taxon>Cytophagia</taxon>
        <taxon>Cytophagales</taxon>
        <taxon>Spirosomataceae</taxon>
        <taxon>Nibrella</taxon>
    </lineage>
</organism>
<dbReference type="Proteomes" id="UP001500936">
    <property type="component" value="Unassembled WGS sequence"/>
</dbReference>
<dbReference type="Pfam" id="PF01261">
    <property type="entry name" value="AP_endonuc_2"/>
    <property type="match status" value="1"/>
</dbReference>
<dbReference type="EMBL" id="BAABHB010000027">
    <property type="protein sequence ID" value="GAA4421387.1"/>
    <property type="molecule type" value="Genomic_DNA"/>
</dbReference>
<accession>A0ABP8L2C1</accession>
<dbReference type="SUPFAM" id="SSF51658">
    <property type="entry name" value="Xylose isomerase-like"/>
    <property type="match status" value="1"/>
</dbReference>
<gene>
    <name evidence="2" type="ORF">GCM10023187_57220</name>
</gene>
<dbReference type="RefSeq" id="WP_345271563.1">
    <property type="nucleotide sequence ID" value="NZ_BAABHB010000027.1"/>
</dbReference>
<protein>
    <recommendedName>
        <fullName evidence="1">Xylose isomerase-like TIM barrel domain-containing protein</fullName>
    </recommendedName>
</protein>
<dbReference type="PANTHER" id="PTHR12110:SF53">
    <property type="entry name" value="BLR5974 PROTEIN"/>
    <property type="match status" value="1"/>
</dbReference>
<proteinExistence type="predicted"/>
<keyword evidence="3" id="KW-1185">Reference proteome</keyword>
<feature type="domain" description="Xylose isomerase-like TIM barrel" evidence="1">
    <location>
        <begin position="75"/>
        <end position="302"/>
    </location>
</feature>
<dbReference type="PANTHER" id="PTHR12110">
    <property type="entry name" value="HYDROXYPYRUVATE ISOMERASE"/>
    <property type="match status" value="1"/>
</dbReference>
<evidence type="ECO:0000313" key="2">
    <source>
        <dbReference type="EMBL" id="GAA4421387.1"/>
    </source>
</evidence>
<dbReference type="InterPro" id="IPR050312">
    <property type="entry name" value="IolE/XylAMocC-like"/>
</dbReference>
<dbReference type="InterPro" id="IPR036237">
    <property type="entry name" value="Xyl_isomerase-like_sf"/>
</dbReference>
<evidence type="ECO:0000313" key="3">
    <source>
        <dbReference type="Proteomes" id="UP001500936"/>
    </source>
</evidence>
<comment type="caution">
    <text evidence="2">The sequence shown here is derived from an EMBL/GenBank/DDBJ whole genome shotgun (WGS) entry which is preliminary data.</text>
</comment>
<name>A0ABP8L2C1_9BACT</name>
<reference evidence="3" key="1">
    <citation type="journal article" date="2019" name="Int. J. Syst. Evol. Microbiol.">
        <title>The Global Catalogue of Microorganisms (GCM) 10K type strain sequencing project: providing services to taxonomists for standard genome sequencing and annotation.</title>
        <authorList>
            <consortium name="The Broad Institute Genomics Platform"/>
            <consortium name="The Broad Institute Genome Sequencing Center for Infectious Disease"/>
            <person name="Wu L."/>
            <person name="Ma J."/>
        </authorList>
    </citation>
    <scope>NUCLEOTIDE SEQUENCE [LARGE SCALE GENOMIC DNA]</scope>
    <source>
        <strain evidence="3">JCM 17925</strain>
    </source>
</reference>
<sequence length="309" mass="33473">MDRRDVLKQTLTGAVTCLTGMTYASANFLKNSGSLNRPATETFAQQMAGPRVAGPRFYIGACDWSIGKSSDVGAFAVAKQIGLDGLQVNMGSAANNMHLRQKDVQEAYTAAAKRTGVQIGGLALGELNNVPYKSDPRAEEWVQDSVDVAKALGVKTILLAFFSAGDLRNDPQGTQVVIERLKAVAPKAEKAGVTLGIESWLSAPEHMAIIDAVGSRAVKVYYDVCNSTDRGYDIFSEMRQLGSKQICEIHLKENGALLGKGNVDMPKVRQVLDEIGYSGWLHIEGAIPKGQPMLESYQENNRYVRSIFA</sequence>
<dbReference type="Gene3D" id="3.20.20.150">
    <property type="entry name" value="Divalent-metal-dependent TIM barrel enzymes"/>
    <property type="match status" value="1"/>
</dbReference>
<dbReference type="InterPro" id="IPR013022">
    <property type="entry name" value="Xyl_isomerase-like_TIM-brl"/>
</dbReference>